<keyword evidence="2" id="KW-0560">Oxidoreductase</keyword>
<dbReference type="PANTHER" id="PTHR33336:SF3">
    <property type="entry name" value="ABM DOMAIN-CONTAINING PROTEIN"/>
    <property type="match status" value="1"/>
</dbReference>
<feature type="domain" description="ABM" evidence="1">
    <location>
        <begin position="4"/>
        <end position="91"/>
    </location>
</feature>
<evidence type="ECO:0000313" key="3">
    <source>
        <dbReference type="Proteomes" id="UP001501343"/>
    </source>
</evidence>
<organism evidence="2 3">
    <name type="scientific">Microbacterium aoyamense</name>
    <dbReference type="NCBI Taxonomy" id="344166"/>
    <lineage>
        <taxon>Bacteria</taxon>
        <taxon>Bacillati</taxon>
        <taxon>Actinomycetota</taxon>
        <taxon>Actinomycetes</taxon>
        <taxon>Micrococcales</taxon>
        <taxon>Microbacteriaceae</taxon>
        <taxon>Microbacterium</taxon>
    </lineage>
</organism>
<keyword evidence="2" id="KW-0503">Monooxygenase</keyword>
<proteinExistence type="predicted"/>
<comment type="caution">
    <text evidence="2">The sequence shown here is derived from an EMBL/GenBank/DDBJ whole genome shotgun (WGS) entry which is preliminary data.</text>
</comment>
<gene>
    <name evidence="2" type="ORF">GCM10009775_32110</name>
</gene>
<dbReference type="Gene3D" id="3.30.70.100">
    <property type="match status" value="1"/>
</dbReference>
<dbReference type="PROSITE" id="PS51725">
    <property type="entry name" value="ABM"/>
    <property type="match status" value="1"/>
</dbReference>
<evidence type="ECO:0000259" key="1">
    <source>
        <dbReference type="PROSITE" id="PS51725"/>
    </source>
</evidence>
<dbReference type="GO" id="GO:0004497">
    <property type="term" value="F:monooxygenase activity"/>
    <property type="evidence" value="ECO:0007669"/>
    <property type="project" value="UniProtKB-KW"/>
</dbReference>
<name>A0ABN2PYJ5_9MICO</name>
<accession>A0ABN2PYJ5</accession>
<dbReference type="Proteomes" id="UP001501343">
    <property type="component" value="Unassembled WGS sequence"/>
</dbReference>
<sequence>MTDVIVTAVFRAAPGMRDALIDALRRGIPAVHEEAGCVLYAIHDAADGSIVMLEKWTSTSELDAHADGIAVKKLNELIGPFLAEPVTVTTMTPIPAGTAAQGVL</sequence>
<dbReference type="InterPro" id="IPR011008">
    <property type="entry name" value="Dimeric_a/b-barrel"/>
</dbReference>
<dbReference type="Pfam" id="PF03992">
    <property type="entry name" value="ABM"/>
    <property type="match status" value="1"/>
</dbReference>
<keyword evidence="3" id="KW-1185">Reference proteome</keyword>
<dbReference type="InterPro" id="IPR007138">
    <property type="entry name" value="ABM_dom"/>
</dbReference>
<dbReference type="PANTHER" id="PTHR33336">
    <property type="entry name" value="QUINOL MONOOXYGENASE YGIN-RELATED"/>
    <property type="match status" value="1"/>
</dbReference>
<dbReference type="SUPFAM" id="SSF54909">
    <property type="entry name" value="Dimeric alpha+beta barrel"/>
    <property type="match status" value="1"/>
</dbReference>
<evidence type="ECO:0000313" key="2">
    <source>
        <dbReference type="EMBL" id="GAA1937644.1"/>
    </source>
</evidence>
<dbReference type="InterPro" id="IPR050744">
    <property type="entry name" value="AI-2_Isomerase_LsrG"/>
</dbReference>
<reference evidence="2 3" key="1">
    <citation type="journal article" date="2019" name="Int. J. Syst. Evol. Microbiol.">
        <title>The Global Catalogue of Microorganisms (GCM) 10K type strain sequencing project: providing services to taxonomists for standard genome sequencing and annotation.</title>
        <authorList>
            <consortium name="The Broad Institute Genomics Platform"/>
            <consortium name="The Broad Institute Genome Sequencing Center for Infectious Disease"/>
            <person name="Wu L."/>
            <person name="Ma J."/>
        </authorList>
    </citation>
    <scope>NUCLEOTIDE SEQUENCE [LARGE SCALE GENOMIC DNA]</scope>
    <source>
        <strain evidence="2 3">JCM 14900</strain>
    </source>
</reference>
<dbReference type="EMBL" id="BAAAOF010000008">
    <property type="protein sequence ID" value="GAA1937644.1"/>
    <property type="molecule type" value="Genomic_DNA"/>
</dbReference>
<dbReference type="RefSeq" id="WP_248151907.1">
    <property type="nucleotide sequence ID" value="NZ_BAAAOF010000008.1"/>
</dbReference>
<protein>
    <submittedName>
        <fullName evidence="2">Quinol monooxygenase</fullName>
    </submittedName>
</protein>